<reference evidence="1" key="1">
    <citation type="submission" date="2021-02" db="EMBL/GenBank/DDBJ databases">
        <authorList>
            <person name="Dougan E. K."/>
            <person name="Rhodes N."/>
            <person name="Thang M."/>
            <person name="Chan C."/>
        </authorList>
    </citation>
    <scope>NUCLEOTIDE SEQUENCE</scope>
</reference>
<organism evidence="1 2">
    <name type="scientific">Symbiodinium natans</name>
    <dbReference type="NCBI Taxonomy" id="878477"/>
    <lineage>
        <taxon>Eukaryota</taxon>
        <taxon>Sar</taxon>
        <taxon>Alveolata</taxon>
        <taxon>Dinophyceae</taxon>
        <taxon>Suessiales</taxon>
        <taxon>Symbiodiniaceae</taxon>
        <taxon>Symbiodinium</taxon>
    </lineage>
</organism>
<evidence type="ECO:0000313" key="2">
    <source>
        <dbReference type="Proteomes" id="UP000604046"/>
    </source>
</evidence>
<sequence length="202" mass="22654">MWLPLVLHVPPDSRAPVCCQHVGGPTGKTQYHRLVDSLTGDERIVRGPLVYAPEPLEHLVNGTEEALMINAQASVIVENRSSGILRLVREPGLFYPSPYEFVLGWRYSFLVEEQLYAVVKNELNGSTSVHEGPTLLMLDAYEQLVRMSRKVVVRKDEYLRLVDRRTGAERVVHGPTTVAPAAEVPVVYHFLCIVPLLEWCAA</sequence>
<protein>
    <submittedName>
        <fullName evidence="1">Uncharacterized protein</fullName>
    </submittedName>
</protein>
<proteinExistence type="predicted"/>
<keyword evidence="2" id="KW-1185">Reference proteome</keyword>
<evidence type="ECO:0000313" key="1">
    <source>
        <dbReference type="EMBL" id="CAE7496046.1"/>
    </source>
</evidence>
<gene>
    <name evidence="1" type="ORF">SNAT2548_LOCUS27787</name>
</gene>
<dbReference type="Proteomes" id="UP000604046">
    <property type="component" value="Unassembled WGS sequence"/>
</dbReference>
<comment type="caution">
    <text evidence="1">The sequence shown here is derived from an EMBL/GenBank/DDBJ whole genome shotgun (WGS) entry which is preliminary data.</text>
</comment>
<accession>A0A812SYK5</accession>
<name>A0A812SYK5_9DINO</name>
<dbReference type="AlphaFoldDB" id="A0A812SYK5"/>
<dbReference type="OrthoDB" id="6125719at2759"/>
<dbReference type="EMBL" id="CAJNDS010002489">
    <property type="protein sequence ID" value="CAE7496046.1"/>
    <property type="molecule type" value="Genomic_DNA"/>
</dbReference>